<dbReference type="PANTHER" id="PTHR21623:SF2">
    <property type="entry name" value="COILED-COIL DOMAIN-CONTAINING PROTEIN 33"/>
    <property type="match status" value="1"/>
</dbReference>
<dbReference type="PANTHER" id="PTHR21623">
    <property type="entry name" value="SPERIOLIN-BINDING FACTOR"/>
    <property type="match status" value="1"/>
</dbReference>
<dbReference type="Proteomes" id="UP000236333">
    <property type="component" value="Unassembled WGS sequence"/>
</dbReference>
<dbReference type="InterPro" id="IPR000008">
    <property type="entry name" value="C2_dom"/>
</dbReference>
<evidence type="ECO:0000313" key="3">
    <source>
        <dbReference type="EMBL" id="PNH11718.1"/>
    </source>
</evidence>
<organism evidence="3 4">
    <name type="scientific">Tetrabaena socialis</name>
    <dbReference type="NCBI Taxonomy" id="47790"/>
    <lineage>
        <taxon>Eukaryota</taxon>
        <taxon>Viridiplantae</taxon>
        <taxon>Chlorophyta</taxon>
        <taxon>core chlorophytes</taxon>
        <taxon>Chlorophyceae</taxon>
        <taxon>CS clade</taxon>
        <taxon>Chlamydomonadales</taxon>
        <taxon>Tetrabaenaceae</taxon>
        <taxon>Tetrabaena</taxon>
    </lineage>
</organism>
<evidence type="ECO:0000256" key="1">
    <source>
        <dbReference type="SAM" id="MobiDB-lite"/>
    </source>
</evidence>
<dbReference type="GO" id="GO:0005777">
    <property type="term" value="C:peroxisome"/>
    <property type="evidence" value="ECO:0007669"/>
    <property type="project" value="TreeGrafter"/>
</dbReference>
<comment type="caution">
    <text evidence="3">The sequence shown here is derived from an EMBL/GenBank/DDBJ whole genome shotgun (WGS) entry which is preliminary data.</text>
</comment>
<gene>
    <name evidence="3" type="ORF">TSOC_001410</name>
</gene>
<dbReference type="Gene3D" id="2.60.40.150">
    <property type="entry name" value="C2 domain"/>
    <property type="match status" value="1"/>
</dbReference>
<feature type="region of interest" description="Disordered" evidence="1">
    <location>
        <begin position="305"/>
        <end position="339"/>
    </location>
</feature>
<keyword evidence="4" id="KW-1185">Reference proteome</keyword>
<dbReference type="InterPro" id="IPR035892">
    <property type="entry name" value="C2_domain_sf"/>
</dbReference>
<dbReference type="Pfam" id="PF00168">
    <property type="entry name" value="C2"/>
    <property type="match status" value="1"/>
</dbReference>
<feature type="region of interest" description="Disordered" evidence="1">
    <location>
        <begin position="31"/>
        <end position="51"/>
    </location>
</feature>
<dbReference type="AlphaFoldDB" id="A0A2J8AGR7"/>
<evidence type="ECO:0000259" key="2">
    <source>
        <dbReference type="Pfam" id="PF00168"/>
    </source>
</evidence>
<name>A0A2J8AGR7_9CHLO</name>
<feature type="compositionally biased region" description="Basic residues" evidence="1">
    <location>
        <begin position="305"/>
        <end position="316"/>
    </location>
</feature>
<protein>
    <recommendedName>
        <fullName evidence="2">C2 domain-containing protein</fullName>
    </recommendedName>
</protein>
<accession>A0A2J8AGR7</accession>
<dbReference type="OrthoDB" id="552574at2759"/>
<dbReference type="EMBL" id="PGGS01000023">
    <property type="protein sequence ID" value="PNH11718.1"/>
    <property type="molecule type" value="Genomic_DNA"/>
</dbReference>
<feature type="compositionally biased region" description="Low complexity" evidence="1">
    <location>
        <begin position="330"/>
        <end position="339"/>
    </location>
</feature>
<feature type="domain" description="C2" evidence="2">
    <location>
        <begin position="214"/>
        <end position="291"/>
    </location>
</feature>
<dbReference type="InterPro" id="IPR039889">
    <property type="entry name" value="CCD33"/>
</dbReference>
<dbReference type="SUPFAM" id="SSF49562">
    <property type="entry name" value="C2 domain (Calcium/lipid-binding domain, CaLB)"/>
    <property type="match status" value="1"/>
</dbReference>
<reference evidence="3 4" key="1">
    <citation type="journal article" date="2017" name="Mol. Biol. Evol.">
        <title>The 4-celled Tetrabaena socialis nuclear genome reveals the essential components for genetic control of cell number at the origin of multicellularity in the volvocine lineage.</title>
        <authorList>
            <person name="Featherston J."/>
            <person name="Arakaki Y."/>
            <person name="Hanschen E.R."/>
            <person name="Ferris P.J."/>
            <person name="Michod R.E."/>
            <person name="Olson B.J.S.C."/>
            <person name="Nozaki H."/>
            <person name="Durand P.M."/>
        </authorList>
    </citation>
    <scope>NUCLEOTIDE SEQUENCE [LARGE SCALE GENOMIC DNA]</scope>
    <source>
        <strain evidence="3 4">NIES-571</strain>
    </source>
</reference>
<sequence>MKTLRVAVCGLRVQEARRYHVSVQVFGLPAMDTSPATKPDQVARTETSEPSRNPEFAASAFVLRLRQPLASGPTEQPLLRVDLFAAPSHGGPGAGAGGREADELVGSGVVQCRGDVTARLLRGERVTVPVVLDGSGKANAHIMSSLAMEGGPSLALSQAKQVLLELLLLDACLTLPRDAFEHKSSLPGTGGPMIGSALPGGQRARATAGQKGCQLLVLVSRAENLPRVLSEDGYEVEPDTFVAARGSGSASAAQAVTRVAARSCRPEWNQVLTLRIPEAEVPRGQLLLAVVNGASSRLLFKVRPLRSRPLPRRHGPGKAPQSPPAPPCTPSTGPLARRL</sequence>
<evidence type="ECO:0000313" key="4">
    <source>
        <dbReference type="Proteomes" id="UP000236333"/>
    </source>
</evidence>
<proteinExistence type="predicted"/>